<feature type="region of interest" description="Disordered" evidence="1">
    <location>
        <begin position="16"/>
        <end position="36"/>
    </location>
</feature>
<accession>A0AAV4UKM2</accession>
<dbReference type="AlphaFoldDB" id="A0AAV4UKM2"/>
<name>A0AAV4UKM2_9ARAC</name>
<sequence>MPFIILCLREKRSIPKSLPRNGKKKKPSLLINAPGQKGPLVCMRSEKKNVFEPRIRLLPLERDFAASPPCSAGKSDRGGIFSGSHDRAVVCRNSIEFLSRHRRFFSLCQRLLFFSLLNIYEIL</sequence>
<dbReference type="EMBL" id="BPLQ01011490">
    <property type="protein sequence ID" value="GIY58287.1"/>
    <property type="molecule type" value="Genomic_DNA"/>
</dbReference>
<proteinExistence type="predicted"/>
<evidence type="ECO:0000313" key="3">
    <source>
        <dbReference type="Proteomes" id="UP001054837"/>
    </source>
</evidence>
<organism evidence="2 3">
    <name type="scientific">Caerostris darwini</name>
    <dbReference type="NCBI Taxonomy" id="1538125"/>
    <lineage>
        <taxon>Eukaryota</taxon>
        <taxon>Metazoa</taxon>
        <taxon>Ecdysozoa</taxon>
        <taxon>Arthropoda</taxon>
        <taxon>Chelicerata</taxon>
        <taxon>Arachnida</taxon>
        <taxon>Araneae</taxon>
        <taxon>Araneomorphae</taxon>
        <taxon>Entelegynae</taxon>
        <taxon>Araneoidea</taxon>
        <taxon>Araneidae</taxon>
        <taxon>Caerostris</taxon>
    </lineage>
</organism>
<dbReference type="Proteomes" id="UP001054837">
    <property type="component" value="Unassembled WGS sequence"/>
</dbReference>
<evidence type="ECO:0000256" key="1">
    <source>
        <dbReference type="SAM" id="MobiDB-lite"/>
    </source>
</evidence>
<evidence type="ECO:0000313" key="2">
    <source>
        <dbReference type="EMBL" id="GIY58287.1"/>
    </source>
</evidence>
<comment type="caution">
    <text evidence="2">The sequence shown here is derived from an EMBL/GenBank/DDBJ whole genome shotgun (WGS) entry which is preliminary data.</text>
</comment>
<gene>
    <name evidence="2" type="ORF">CDAR_294631</name>
</gene>
<reference evidence="2 3" key="1">
    <citation type="submission" date="2021-06" db="EMBL/GenBank/DDBJ databases">
        <title>Caerostris darwini draft genome.</title>
        <authorList>
            <person name="Kono N."/>
            <person name="Arakawa K."/>
        </authorList>
    </citation>
    <scope>NUCLEOTIDE SEQUENCE [LARGE SCALE GENOMIC DNA]</scope>
</reference>
<keyword evidence="3" id="KW-1185">Reference proteome</keyword>
<protein>
    <submittedName>
        <fullName evidence="2">Uncharacterized protein</fullName>
    </submittedName>
</protein>